<reference evidence="1" key="1">
    <citation type="submission" date="2019-08" db="EMBL/GenBank/DDBJ databases">
        <authorList>
            <person name="Kucharzyk K."/>
            <person name="Murdoch R.W."/>
            <person name="Higgins S."/>
            <person name="Loffler F."/>
        </authorList>
    </citation>
    <scope>NUCLEOTIDE SEQUENCE</scope>
</reference>
<name>A0A645GVQ6_9ZZZZ</name>
<proteinExistence type="predicted"/>
<dbReference type="EMBL" id="VSSQ01078269">
    <property type="protein sequence ID" value="MPN28114.1"/>
    <property type="molecule type" value="Genomic_DNA"/>
</dbReference>
<protein>
    <submittedName>
        <fullName evidence="1">Uncharacterized protein</fullName>
    </submittedName>
</protein>
<evidence type="ECO:0000313" key="1">
    <source>
        <dbReference type="EMBL" id="MPN28114.1"/>
    </source>
</evidence>
<dbReference type="AlphaFoldDB" id="A0A645GVQ6"/>
<organism evidence="1">
    <name type="scientific">bioreactor metagenome</name>
    <dbReference type="NCBI Taxonomy" id="1076179"/>
    <lineage>
        <taxon>unclassified sequences</taxon>
        <taxon>metagenomes</taxon>
        <taxon>ecological metagenomes</taxon>
    </lineage>
</organism>
<sequence length="93" mass="10037">MIVASGDINIDAGVTQFDGILVGNNINIGGTSADQLVINGSLYGTNLVNITRSYTDKLDNNESPAVVINFRPDFIFNMPSSMAKSVIDWKWGN</sequence>
<comment type="caution">
    <text evidence="1">The sequence shown here is derived from an EMBL/GenBank/DDBJ whole genome shotgun (WGS) entry which is preliminary data.</text>
</comment>
<gene>
    <name evidence="1" type="ORF">SDC9_175553</name>
</gene>
<accession>A0A645GVQ6</accession>